<proteinExistence type="predicted"/>
<keyword evidence="2" id="KW-1185">Reference proteome</keyword>
<evidence type="ECO:0000313" key="1">
    <source>
        <dbReference type="EMBL" id="KAI3355836.1"/>
    </source>
</evidence>
<evidence type="ECO:0000313" key="2">
    <source>
        <dbReference type="Proteomes" id="UP000831701"/>
    </source>
</evidence>
<dbReference type="EMBL" id="CM041550">
    <property type="protein sequence ID" value="KAI3355836.1"/>
    <property type="molecule type" value="Genomic_DNA"/>
</dbReference>
<accession>A0ACB8VK35</accession>
<protein>
    <submittedName>
        <fullName evidence="1">Uncharacterized protein</fullName>
    </submittedName>
</protein>
<reference evidence="1" key="1">
    <citation type="submission" date="2022-04" db="EMBL/GenBank/DDBJ databases">
        <title>Jade perch genome.</title>
        <authorList>
            <person name="Chao B."/>
        </authorList>
    </citation>
    <scope>NUCLEOTIDE SEQUENCE</scope>
    <source>
        <strain evidence="1">CB-2022</strain>
    </source>
</reference>
<organism evidence="1 2">
    <name type="scientific">Scortum barcoo</name>
    <name type="common">barcoo grunter</name>
    <dbReference type="NCBI Taxonomy" id="214431"/>
    <lineage>
        <taxon>Eukaryota</taxon>
        <taxon>Metazoa</taxon>
        <taxon>Chordata</taxon>
        <taxon>Craniata</taxon>
        <taxon>Vertebrata</taxon>
        <taxon>Euteleostomi</taxon>
        <taxon>Actinopterygii</taxon>
        <taxon>Neopterygii</taxon>
        <taxon>Teleostei</taxon>
        <taxon>Neoteleostei</taxon>
        <taxon>Acanthomorphata</taxon>
        <taxon>Eupercaria</taxon>
        <taxon>Centrarchiformes</taxon>
        <taxon>Terapontoidei</taxon>
        <taxon>Terapontidae</taxon>
        <taxon>Scortum</taxon>
    </lineage>
</organism>
<comment type="caution">
    <text evidence="1">The sequence shown here is derived from an EMBL/GenBank/DDBJ whole genome shotgun (WGS) entry which is preliminary data.</text>
</comment>
<name>A0ACB8VK35_9TELE</name>
<gene>
    <name evidence="1" type="ORF">L3Q82_004398</name>
</gene>
<dbReference type="Proteomes" id="UP000831701">
    <property type="component" value="Chromosome 20"/>
</dbReference>
<sequence length="325" mass="36832">MSHREEAPGKTQDTLERLCLSAGLGTPRGPPGRAGGSVWGKFMCSVVEWKVKLEPKMRQTMLALAEEERPSHKKQQLIISCGGLDPAAPNLDWCCNHLSLHLRKNRRLVTPHTGKFMCSVVEWKVKLEPKMRQTMLALAEEERPSHKKQQLIYPVGDWTQLLPIWIGAAITCHCTSERTDDWLHPTQELYSMISLQMNNNPEAAGDFNHVVELKAVFPKFHRSINFPMRDNNTLDQVYCNIPGAYKAVAAPHLGMSDHISVNLIPAYKPLICRTRPTTRTVQVWTEEASSTLQDCFECTDWEVFKEGTDLDGYTSSVLSYPKILY</sequence>